<dbReference type="Gene3D" id="2.40.30.10">
    <property type="entry name" value="Translation factors"/>
    <property type="match status" value="1"/>
</dbReference>
<keyword evidence="6 9" id="KW-0694">RNA-binding</keyword>
<dbReference type="InterPro" id="IPR046884">
    <property type="entry name" value="MnmA-like_central"/>
</dbReference>
<dbReference type="InterPro" id="IPR023382">
    <property type="entry name" value="MnmA-like_central_sf"/>
</dbReference>
<dbReference type="InterPro" id="IPR046885">
    <property type="entry name" value="MnmA-like_C"/>
</dbReference>
<feature type="site" description="Interaction with tRNA" evidence="9">
    <location>
        <position position="120"/>
    </location>
</feature>
<comment type="caution">
    <text evidence="9">Lacks conserved residue(s) required for the propagation of feature annotation.</text>
</comment>
<evidence type="ECO:0000259" key="11">
    <source>
        <dbReference type="Pfam" id="PF20259"/>
    </source>
</evidence>
<dbReference type="GO" id="GO:0005737">
    <property type="term" value="C:cytoplasm"/>
    <property type="evidence" value="ECO:0007669"/>
    <property type="project" value="UniProtKB-SubCell"/>
</dbReference>
<feature type="region of interest" description="Interaction with tRNA" evidence="9">
    <location>
        <begin position="142"/>
        <end position="144"/>
    </location>
</feature>
<evidence type="ECO:0000313" key="12">
    <source>
        <dbReference type="EMBL" id="OUN43491.1"/>
    </source>
</evidence>
<dbReference type="RefSeq" id="WP_087186277.1">
    <property type="nucleotide sequence ID" value="NZ_NFHO01000004.1"/>
</dbReference>
<feature type="domain" description="tRNA-specific 2-thiouridylase MnmA-like C-terminal" evidence="10">
    <location>
        <begin position="274"/>
        <end position="366"/>
    </location>
</feature>
<dbReference type="Gene3D" id="2.30.30.280">
    <property type="entry name" value="Adenine nucleotide alpha hydrolases-like domains"/>
    <property type="match status" value="1"/>
</dbReference>
<evidence type="ECO:0000256" key="1">
    <source>
        <dbReference type="ARBA" id="ARBA00022555"/>
    </source>
</evidence>
<dbReference type="NCBIfam" id="TIGR00420">
    <property type="entry name" value="trmU"/>
    <property type="match status" value="1"/>
</dbReference>
<keyword evidence="7" id="KW-1015">Disulfide bond</keyword>
<sequence>MSGGVDSSVTAYLLSSAGYDCIGVTMRLYDAETSGRDPARACGNLADIEDARAVARRLGIPFTVLDCRDAFERDVIEAFCRAYELGTTPNPCAICNQRIKFGALLAHARELGCEYLATGHYARVAQLESGSFALMKAVDRTKDQSYFLYGLTQEELAHVLFPLGGLTKQGDVRRIAREHGFENAAKRDSQGICFVPDNDFATFIERRRGRALPEGDIVGTDSTVLGRHRGAIRYTVGQRKGLGVAAARPLYVTGIDARANTVTLGDEADLMSGALIADSWTWSAPAPDTEARLDAAPLRAAARIRYHQADQAVRVRRALPPECAAGPVPVRGEALRIDFDEPQRAVAPGQAVVLYDGDVVLGGGRILCAAGA</sequence>
<dbReference type="Gene3D" id="3.40.50.620">
    <property type="entry name" value="HUPs"/>
    <property type="match status" value="1"/>
</dbReference>
<dbReference type="GO" id="GO:0002143">
    <property type="term" value="P:tRNA wobble position uridine thiolation"/>
    <property type="evidence" value="ECO:0007669"/>
    <property type="project" value="TreeGrafter"/>
</dbReference>
<feature type="binding site" evidence="9">
    <location>
        <position position="26"/>
    </location>
    <ligand>
        <name>ATP</name>
        <dbReference type="ChEBI" id="CHEBI:30616"/>
    </ligand>
</feature>
<evidence type="ECO:0000256" key="6">
    <source>
        <dbReference type="ARBA" id="ARBA00022884"/>
    </source>
</evidence>
<keyword evidence="4 9" id="KW-0547">Nucleotide-binding</keyword>
<comment type="subcellular location">
    <subcellularLocation>
        <location evidence="9">Cytoplasm</location>
    </subcellularLocation>
</comment>
<dbReference type="EC" id="2.8.1.13" evidence="9"/>
<comment type="catalytic activity">
    <reaction evidence="8 9">
        <text>S-sulfanyl-L-cysteinyl-[protein] + uridine(34) in tRNA + AH2 + ATP = 2-thiouridine(34) in tRNA + L-cysteinyl-[protein] + A + AMP + diphosphate + H(+)</text>
        <dbReference type="Rhea" id="RHEA:47032"/>
        <dbReference type="Rhea" id="RHEA-COMP:10131"/>
        <dbReference type="Rhea" id="RHEA-COMP:11726"/>
        <dbReference type="Rhea" id="RHEA-COMP:11727"/>
        <dbReference type="Rhea" id="RHEA-COMP:11728"/>
        <dbReference type="ChEBI" id="CHEBI:13193"/>
        <dbReference type="ChEBI" id="CHEBI:15378"/>
        <dbReference type="ChEBI" id="CHEBI:17499"/>
        <dbReference type="ChEBI" id="CHEBI:29950"/>
        <dbReference type="ChEBI" id="CHEBI:30616"/>
        <dbReference type="ChEBI" id="CHEBI:33019"/>
        <dbReference type="ChEBI" id="CHEBI:61963"/>
        <dbReference type="ChEBI" id="CHEBI:65315"/>
        <dbReference type="ChEBI" id="CHEBI:87170"/>
        <dbReference type="ChEBI" id="CHEBI:456215"/>
        <dbReference type="EC" id="2.8.1.13"/>
    </reaction>
</comment>
<evidence type="ECO:0000259" key="10">
    <source>
        <dbReference type="Pfam" id="PF20258"/>
    </source>
</evidence>
<dbReference type="InterPro" id="IPR014729">
    <property type="entry name" value="Rossmann-like_a/b/a_fold"/>
</dbReference>
<feature type="binding site" evidence="9">
    <location>
        <position position="119"/>
    </location>
    <ligand>
        <name>ATP</name>
        <dbReference type="ChEBI" id="CHEBI:30616"/>
    </ligand>
</feature>
<dbReference type="GO" id="GO:0000049">
    <property type="term" value="F:tRNA binding"/>
    <property type="evidence" value="ECO:0007669"/>
    <property type="project" value="UniProtKB-KW"/>
</dbReference>
<evidence type="ECO:0000256" key="3">
    <source>
        <dbReference type="ARBA" id="ARBA00022694"/>
    </source>
</evidence>
<dbReference type="InterPro" id="IPR004506">
    <property type="entry name" value="MnmA-like"/>
</dbReference>
<dbReference type="NCBIfam" id="NF001138">
    <property type="entry name" value="PRK00143.1"/>
    <property type="match status" value="1"/>
</dbReference>
<feature type="site" description="Interaction with tRNA" evidence="9">
    <location>
        <position position="350"/>
    </location>
</feature>
<evidence type="ECO:0000256" key="2">
    <source>
        <dbReference type="ARBA" id="ARBA00022679"/>
    </source>
</evidence>
<dbReference type="SUPFAM" id="SSF52402">
    <property type="entry name" value="Adenine nucleotide alpha hydrolases-like"/>
    <property type="match status" value="1"/>
</dbReference>
<feature type="active site" description="Nucleophile" evidence="9">
    <location>
        <position position="95"/>
    </location>
</feature>
<keyword evidence="9" id="KW-0963">Cytoplasm</keyword>
<name>A0A1Y3U403_9ACTN</name>
<dbReference type="GO" id="GO:0103016">
    <property type="term" value="F:tRNA-uridine 2-sulfurtransferase activity"/>
    <property type="evidence" value="ECO:0007669"/>
    <property type="project" value="UniProtKB-EC"/>
</dbReference>
<protein>
    <recommendedName>
        <fullName evidence="9">tRNA-specific 2-thiouridylase MnmA</fullName>
        <ecNumber evidence="9">2.8.1.13</ecNumber>
    </recommendedName>
</protein>
<feature type="domain" description="tRNA-specific 2-thiouridylase MnmA-like central" evidence="11">
    <location>
        <begin position="202"/>
        <end position="265"/>
    </location>
</feature>
<dbReference type="EMBL" id="NFHO01000004">
    <property type="protein sequence ID" value="OUN43491.1"/>
    <property type="molecule type" value="Genomic_DNA"/>
</dbReference>
<evidence type="ECO:0000256" key="7">
    <source>
        <dbReference type="ARBA" id="ARBA00023157"/>
    </source>
</evidence>
<comment type="function">
    <text evidence="9">Catalyzes the 2-thiolation of uridine at the wobble position (U34) of tRNA, leading to the formation of s(2)U34.</text>
</comment>
<evidence type="ECO:0000256" key="4">
    <source>
        <dbReference type="ARBA" id="ARBA00022741"/>
    </source>
</evidence>
<dbReference type="PANTHER" id="PTHR11933">
    <property type="entry name" value="TRNA 5-METHYLAMINOMETHYL-2-THIOURIDYLATE -METHYLTRANSFERASE"/>
    <property type="match status" value="1"/>
</dbReference>
<proteinExistence type="inferred from homology"/>
<dbReference type="CDD" id="cd01998">
    <property type="entry name" value="MnmA_TRMU-like"/>
    <property type="match status" value="1"/>
</dbReference>
<organism evidence="12 13">
    <name type="scientific">Enorma massiliensis</name>
    <dbReference type="NCBI Taxonomy" id="1472761"/>
    <lineage>
        <taxon>Bacteria</taxon>
        <taxon>Bacillati</taxon>
        <taxon>Actinomycetota</taxon>
        <taxon>Coriobacteriia</taxon>
        <taxon>Coriobacteriales</taxon>
        <taxon>Coriobacteriaceae</taxon>
        <taxon>Enorma</taxon>
    </lineage>
</organism>
<accession>A0A1Y3U403</accession>
<dbReference type="Pfam" id="PF03054">
    <property type="entry name" value="tRNA_Me_trans"/>
    <property type="match status" value="1"/>
</dbReference>
<keyword evidence="3 9" id="KW-0819">tRNA processing</keyword>
<dbReference type="Pfam" id="PF20259">
    <property type="entry name" value="tRNA_Me_trans_M"/>
    <property type="match status" value="1"/>
</dbReference>
<evidence type="ECO:0000256" key="5">
    <source>
        <dbReference type="ARBA" id="ARBA00022840"/>
    </source>
</evidence>
<evidence type="ECO:0000256" key="8">
    <source>
        <dbReference type="ARBA" id="ARBA00051542"/>
    </source>
</evidence>
<gene>
    <name evidence="9" type="primary">mnmA</name>
    <name evidence="12" type="ORF">B5G21_04165</name>
</gene>
<dbReference type="AlphaFoldDB" id="A0A1Y3U403"/>
<feature type="region of interest" description="Interaction with tRNA" evidence="9">
    <location>
        <begin position="305"/>
        <end position="306"/>
    </location>
</feature>
<evidence type="ECO:0000256" key="9">
    <source>
        <dbReference type="HAMAP-Rule" id="MF_00144"/>
    </source>
</evidence>
<keyword evidence="2 9" id="KW-0808">Transferase</keyword>
<keyword evidence="1 9" id="KW-0820">tRNA-binding</keyword>
<evidence type="ECO:0000313" key="13">
    <source>
        <dbReference type="Proteomes" id="UP000196560"/>
    </source>
</evidence>
<dbReference type="Proteomes" id="UP000196560">
    <property type="component" value="Unassembled WGS sequence"/>
</dbReference>
<dbReference type="GO" id="GO:0005524">
    <property type="term" value="F:ATP binding"/>
    <property type="evidence" value="ECO:0007669"/>
    <property type="project" value="UniProtKB-KW"/>
</dbReference>
<keyword evidence="13" id="KW-1185">Reference proteome</keyword>
<dbReference type="FunFam" id="3.40.50.620:FF:000115">
    <property type="entry name" value="tRNA-specific 2-thiouridylase MnmA"/>
    <property type="match status" value="1"/>
</dbReference>
<dbReference type="STRING" id="1118060.GCA_000311845_00629"/>
<comment type="similarity">
    <text evidence="9">Belongs to the MnmA/TRMU family.</text>
</comment>
<keyword evidence="5 9" id="KW-0067">ATP-binding</keyword>
<dbReference type="eggNOG" id="COG0482">
    <property type="taxonomic scope" value="Bacteria"/>
</dbReference>
<comment type="caution">
    <text evidence="12">The sequence shown here is derived from an EMBL/GenBank/DDBJ whole genome shotgun (WGS) entry which is preliminary data.</text>
</comment>
<dbReference type="HAMAP" id="MF_00144">
    <property type="entry name" value="tRNA_thiouridyl_MnmA"/>
    <property type="match status" value="1"/>
</dbReference>
<feature type="active site" description="Cysteine persulfide intermediate" evidence="9">
    <location>
        <position position="193"/>
    </location>
</feature>
<dbReference type="PANTHER" id="PTHR11933:SF5">
    <property type="entry name" value="MITOCHONDRIAL TRNA-SPECIFIC 2-THIOURIDYLASE 1"/>
    <property type="match status" value="1"/>
</dbReference>
<dbReference type="Pfam" id="PF20258">
    <property type="entry name" value="tRNA_Me_trans_C"/>
    <property type="match status" value="1"/>
</dbReference>
<reference evidence="13" key="1">
    <citation type="submission" date="2017-04" db="EMBL/GenBank/DDBJ databases">
        <title>Function of individual gut microbiota members based on whole genome sequencing of pure cultures obtained from chicken caecum.</title>
        <authorList>
            <person name="Medvecky M."/>
            <person name="Cejkova D."/>
            <person name="Polansky O."/>
            <person name="Karasova D."/>
            <person name="Kubasova T."/>
            <person name="Cizek A."/>
            <person name="Rychlik I."/>
        </authorList>
    </citation>
    <scope>NUCLEOTIDE SEQUENCE [LARGE SCALE GENOMIC DNA]</scope>
    <source>
        <strain evidence="13">An70</strain>
    </source>
</reference>